<comment type="subcellular location">
    <subcellularLocation>
        <location evidence="1">Cell envelope</location>
    </subcellularLocation>
</comment>
<dbReference type="GO" id="GO:0030313">
    <property type="term" value="C:cell envelope"/>
    <property type="evidence" value="ECO:0007669"/>
    <property type="project" value="UniProtKB-SubCell"/>
</dbReference>
<dbReference type="GO" id="GO:0030246">
    <property type="term" value="F:carbohydrate binding"/>
    <property type="evidence" value="ECO:0007669"/>
    <property type="project" value="UniProtKB-ARBA"/>
</dbReference>
<dbReference type="Pfam" id="PF13407">
    <property type="entry name" value="Peripla_BP_4"/>
    <property type="match status" value="1"/>
</dbReference>
<feature type="chain" id="PRO_5032803723" evidence="4">
    <location>
        <begin position="24"/>
        <end position="375"/>
    </location>
</feature>
<evidence type="ECO:0000259" key="5">
    <source>
        <dbReference type="Pfam" id="PF13407"/>
    </source>
</evidence>
<dbReference type="PANTHER" id="PTHR46847:SF1">
    <property type="entry name" value="D-ALLOSE-BINDING PERIPLASMIC PROTEIN-RELATED"/>
    <property type="match status" value="1"/>
</dbReference>
<sequence length="375" mass="39853">MKVKALLIAAGVGLGMLSSTAFAKGPEVVSGPGYEEACFKPWNAETKFFKWPAKPGPYKIALVNGFVANVWRIQMIQTAKAYAALPEVAKELKEFKVVSVGTDMAAQLGAVEDFINQGFDAVLIDPNTPTGWDRVIRLANQKGTVLVGFDNGIESKDIPAVAQDQIDLGKISGEWIVKNVGNKGKLLEVRGVAGTSVDNERHQGFRQVVEAPGNSFEVVEVVGNWAPGDSQKATADAIAAHGKFDGIFTQGGSNGTVQAFLDAGQPLVPMAGEGENLFRVQMAELQDKGLKGLSYGQSPAQVAIAMKAAIAALQGHPIPQLTSVPNPVVDYTTQKAGEDYFPELKGDFFAANAFPPCDIKFTAPQIMSQSGDNTK</sequence>
<evidence type="ECO:0000256" key="3">
    <source>
        <dbReference type="ARBA" id="ARBA00022729"/>
    </source>
</evidence>
<dbReference type="EMBL" id="JACIDS010000001">
    <property type="protein sequence ID" value="MBB3929667.1"/>
    <property type="molecule type" value="Genomic_DNA"/>
</dbReference>
<dbReference type="AlphaFoldDB" id="A0A840AKU7"/>
<dbReference type="InterPro" id="IPR028082">
    <property type="entry name" value="Peripla_BP_I"/>
</dbReference>
<dbReference type="InterPro" id="IPR025997">
    <property type="entry name" value="SBP_2_dom"/>
</dbReference>
<evidence type="ECO:0000256" key="2">
    <source>
        <dbReference type="ARBA" id="ARBA00007639"/>
    </source>
</evidence>
<name>A0A840AKU7_9HYPH</name>
<reference evidence="6 7" key="1">
    <citation type="submission" date="2020-08" db="EMBL/GenBank/DDBJ databases">
        <title>Genomic Encyclopedia of Type Strains, Phase IV (KMG-IV): sequencing the most valuable type-strain genomes for metagenomic binning, comparative biology and taxonomic classification.</title>
        <authorList>
            <person name="Goeker M."/>
        </authorList>
    </citation>
    <scope>NUCLEOTIDE SEQUENCE [LARGE SCALE GENOMIC DNA]</scope>
    <source>
        <strain evidence="6 7">DSM 25966</strain>
    </source>
</reference>
<dbReference type="Proteomes" id="UP000553963">
    <property type="component" value="Unassembled WGS sequence"/>
</dbReference>
<comment type="similarity">
    <text evidence="2">Belongs to the bacterial solute-binding protein 2 family.</text>
</comment>
<dbReference type="SUPFAM" id="SSF53822">
    <property type="entry name" value="Periplasmic binding protein-like I"/>
    <property type="match status" value="1"/>
</dbReference>
<evidence type="ECO:0000313" key="7">
    <source>
        <dbReference type="Proteomes" id="UP000553963"/>
    </source>
</evidence>
<organism evidence="6 7">
    <name type="scientific">Kaistia hirudinis</name>
    <dbReference type="NCBI Taxonomy" id="1293440"/>
    <lineage>
        <taxon>Bacteria</taxon>
        <taxon>Pseudomonadati</taxon>
        <taxon>Pseudomonadota</taxon>
        <taxon>Alphaproteobacteria</taxon>
        <taxon>Hyphomicrobiales</taxon>
        <taxon>Kaistiaceae</taxon>
        <taxon>Kaistia</taxon>
    </lineage>
</organism>
<evidence type="ECO:0000256" key="4">
    <source>
        <dbReference type="SAM" id="SignalP"/>
    </source>
</evidence>
<gene>
    <name evidence="6" type="ORF">GGR25_000686</name>
</gene>
<dbReference type="PANTHER" id="PTHR46847">
    <property type="entry name" value="D-ALLOSE-BINDING PERIPLASMIC PROTEIN-RELATED"/>
    <property type="match status" value="1"/>
</dbReference>
<feature type="domain" description="Periplasmic binding protein" evidence="5">
    <location>
        <begin position="60"/>
        <end position="316"/>
    </location>
</feature>
<feature type="signal peptide" evidence="4">
    <location>
        <begin position="1"/>
        <end position="23"/>
    </location>
</feature>
<dbReference type="Gene3D" id="3.40.50.2300">
    <property type="match status" value="2"/>
</dbReference>
<evidence type="ECO:0000313" key="6">
    <source>
        <dbReference type="EMBL" id="MBB3929667.1"/>
    </source>
</evidence>
<dbReference type="RefSeq" id="WP_183397301.1">
    <property type="nucleotide sequence ID" value="NZ_JACIDS010000001.1"/>
</dbReference>
<proteinExistence type="inferred from homology"/>
<protein>
    <submittedName>
        <fullName evidence="6">Ribose transport system substrate-binding protein</fullName>
    </submittedName>
</protein>
<keyword evidence="3 4" id="KW-0732">Signal</keyword>
<comment type="caution">
    <text evidence="6">The sequence shown here is derived from an EMBL/GenBank/DDBJ whole genome shotgun (WGS) entry which is preliminary data.</text>
</comment>
<evidence type="ECO:0000256" key="1">
    <source>
        <dbReference type="ARBA" id="ARBA00004196"/>
    </source>
</evidence>
<keyword evidence="7" id="KW-1185">Reference proteome</keyword>
<accession>A0A840AKU7</accession>